<proteinExistence type="predicted"/>
<dbReference type="EMBL" id="CM040457">
    <property type="protein sequence ID" value="MCI4377317.1"/>
    <property type="molecule type" value="Genomic_DNA"/>
</dbReference>
<accession>A0ACC5WE26</accession>
<reference evidence="1 2" key="1">
    <citation type="journal article" date="2022" name="bioRxiv">
        <title>An ancient truncated duplication of the anti-Mullerian hormone receptor type 2 gene is a potential conserved master sex determinant in the Pangasiidae catfish family.</title>
        <authorList>
            <person name="Wen M."/>
            <person name="Pan Q."/>
            <person name="Jouanno E."/>
            <person name="Montfort J."/>
            <person name="Zahm M."/>
            <person name="Cabau C."/>
            <person name="Klopp C."/>
            <person name="Iampietro C."/>
            <person name="Roques C."/>
            <person name="Bouchez O."/>
            <person name="Castinel A."/>
            <person name="Donnadieu C."/>
            <person name="Parrinello H."/>
            <person name="Poncet C."/>
            <person name="Belmonte E."/>
            <person name="Gautier V."/>
            <person name="Avarre J.-C."/>
            <person name="Dugue R."/>
            <person name="Gustiano R."/>
            <person name="Ha T.T.T."/>
            <person name="Campet M."/>
            <person name="Sriphairoj K."/>
            <person name="Ribolli J."/>
            <person name="de Almeida F.L."/>
            <person name="Desvignes T."/>
            <person name="Postlethwait J.H."/>
            <person name="Bucao C.F."/>
            <person name="Robinson-Rechavi M."/>
            <person name="Bobe J."/>
            <person name="Herpin A."/>
            <person name="Guiguen Y."/>
        </authorList>
    </citation>
    <scope>NUCLEOTIDE SEQUENCE [LARGE SCALE GENOMIC DNA]</scope>
    <source>
        <strain evidence="1">YG-Dec2019</strain>
    </source>
</reference>
<organism evidence="1 2">
    <name type="scientific">Pangasianodon gigas</name>
    <name type="common">Mekong giant catfish</name>
    <name type="synonym">Pangasius gigas</name>
    <dbReference type="NCBI Taxonomy" id="30993"/>
    <lineage>
        <taxon>Eukaryota</taxon>
        <taxon>Metazoa</taxon>
        <taxon>Chordata</taxon>
        <taxon>Craniata</taxon>
        <taxon>Vertebrata</taxon>
        <taxon>Euteleostomi</taxon>
        <taxon>Actinopterygii</taxon>
        <taxon>Neopterygii</taxon>
        <taxon>Teleostei</taxon>
        <taxon>Ostariophysi</taxon>
        <taxon>Siluriformes</taxon>
        <taxon>Pangasiidae</taxon>
        <taxon>Pangasianodon</taxon>
    </lineage>
</organism>
<sequence length="423" mass="48680">MFQHDNAPDRHDLPKLEWKNLSGLHRALTSTPLNTFGMILSTYCTPHGLLMMLASSPNFTAARLEHKLRLSKLRASAAAMPAQPAPREAEEEMETEPDSEAPHANGETEEEREREGGEAEETVEESGEERESDLEESEAEEEEEEEEESSEIDDEDCERRRMECLDEMSDLEKQFLELKEKLFRERLDQVKVKLDEVLTGKAGEYREPLATLQKNMQLRTQVAGVYRELCLQVIKHKHECEIQGAKQHLESERILLFDTMKTELLEKIRRLEEDKQSVDITSEWWSDEVRMKKCKKRSHLSHLERKKKPALVSGPYIVYMLRDIDILEDWTAIKKAKAALIPLKKKSDSRQLSVRSEGGTLFYEGERFSKGNTVLLEVNDESPAQAVITAVSAGEVWFKRTDGSKTKIYISQLQKGKYTIRRA</sequence>
<keyword evidence="2" id="KW-1185">Reference proteome</keyword>
<comment type="caution">
    <text evidence="1">The sequence shown here is derived from an EMBL/GenBank/DDBJ whole genome shotgun (WGS) entry which is preliminary data.</text>
</comment>
<evidence type="ECO:0000313" key="2">
    <source>
        <dbReference type="Proteomes" id="UP000829447"/>
    </source>
</evidence>
<protein>
    <submittedName>
        <fullName evidence="1">Uncharacterized protein</fullName>
    </submittedName>
</protein>
<gene>
    <name evidence="1" type="ORF">PGIGA_G00202230</name>
</gene>
<name>A0ACC5WE26_PANGG</name>
<evidence type="ECO:0000313" key="1">
    <source>
        <dbReference type="EMBL" id="MCI4377317.1"/>
    </source>
</evidence>
<dbReference type="Proteomes" id="UP000829447">
    <property type="component" value="Linkage Group LG4"/>
</dbReference>